<reference evidence="2 3" key="1">
    <citation type="submission" date="2024-02" db="EMBL/GenBank/DDBJ databases">
        <title>Expansion and revision of Xanthobacter and proposal of Roseixanthobacter gen. nov.</title>
        <authorList>
            <person name="Soltysiak M.P.M."/>
            <person name="Jalihal A."/>
            <person name="Ory A."/>
            <person name="Chrisophersen C."/>
            <person name="Lee A.D."/>
            <person name="Boulton J."/>
            <person name="Springer M."/>
        </authorList>
    </citation>
    <scope>NUCLEOTIDE SEQUENCE [LARGE SCALE GENOMIC DNA]</scope>
    <source>
        <strain evidence="2 3">CB5</strain>
    </source>
</reference>
<organism evidence="2 3">
    <name type="scientific">Xanthobacter aminoxidans</name>
    <dbReference type="NCBI Taxonomy" id="186280"/>
    <lineage>
        <taxon>Bacteria</taxon>
        <taxon>Pseudomonadati</taxon>
        <taxon>Pseudomonadota</taxon>
        <taxon>Alphaproteobacteria</taxon>
        <taxon>Hyphomicrobiales</taxon>
        <taxon>Xanthobacteraceae</taxon>
        <taxon>Xanthobacter</taxon>
    </lineage>
</organism>
<dbReference type="InterPro" id="IPR001509">
    <property type="entry name" value="Epimerase_deHydtase"/>
</dbReference>
<dbReference type="InterPro" id="IPR036291">
    <property type="entry name" value="NAD(P)-bd_dom_sf"/>
</dbReference>
<proteinExistence type="predicted"/>
<dbReference type="Pfam" id="PF01370">
    <property type="entry name" value="Epimerase"/>
    <property type="match status" value="1"/>
</dbReference>
<dbReference type="RefSeq" id="WP_394006712.1">
    <property type="nucleotide sequence ID" value="NZ_JBAFUR010000001.1"/>
</dbReference>
<dbReference type="InterPro" id="IPR051783">
    <property type="entry name" value="NAD(P)-dependent_oxidoreduct"/>
</dbReference>
<sequence>MKVFITGITGYLGGSVASRLKAEGATVTGLVRRADQAELMEAAGFRSVIGSLDDGRLLAASAALADVVVNAASSDHAMAVDALIEGLAGTGKTLVHSSGSSLIADDAHGEYGDRIHDESTPLMPVPQKAHRLAIDTAVRRSAFRGLRPMVLCNSLIYGEGLGAKKDSIQIPFLAAQASRSGARYIGPGRNITSSVHIDDVVRAYHLAIERGRSGAFYFVESGEVSFGDMVRLLNRLHGHPADGSWTIDEASAVLGNEKARFTFGSNTRMRGIATRHDLDWTPKGPTALAFLSDRYAK</sequence>
<dbReference type="PANTHER" id="PTHR48079">
    <property type="entry name" value="PROTEIN YEEZ"/>
    <property type="match status" value="1"/>
</dbReference>
<gene>
    <name evidence="2" type="ORF">V5F30_01910</name>
</gene>
<dbReference type="PANTHER" id="PTHR48079:SF6">
    <property type="entry name" value="NAD(P)-BINDING DOMAIN-CONTAINING PROTEIN-RELATED"/>
    <property type="match status" value="1"/>
</dbReference>
<dbReference type="EMBL" id="JBAFUR010000001">
    <property type="protein sequence ID" value="MFG1250941.1"/>
    <property type="molecule type" value="Genomic_DNA"/>
</dbReference>
<dbReference type="SUPFAM" id="SSF51735">
    <property type="entry name" value="NAD(P)-binding Rossmann-fold domains"/>
    <property type="match status" value="1"/>
</dbReference>
<protein>
    <submittedName>
        <fullName evidence="2">NAD-dependent epimerase/dehydratase family protein</fullName>
    </submittedName>
</protein>
<dbReference type="Gene3D" id="3.40.50.720">
    <property type="entry name" value="NAD(P)-binding Rossmann-like Domain"/>
    <property type="match status" value="1"/>
</dbReference>
<name>A0ABW6ZD35_9HYPH</name>
<dbReference type="Proteomes" id="UP001604043">
    <property type="component" value="Unassembled WGS sequence"/>
</dbReference>
<comment type="caution">
    <text evidence="2">The sequence shown here is derived from an EMBL/GenBank/DDBJ whole genome shotgun (WGS) entry which is preliminary data.</text>
</comment>
<evidence type="ECO:0000313" key="2">
    <source>
        <dbReference type="EMBL" id="MFG1250941.1"/>
    </source>
</evidence>
<evidence type="ECO:0000259" key="1">
    <source>
        <dbReference type="Pfam" id="PF01370"/>
    </source>
</evidence>
<feature type="domain" description="NAD-dependent epimerase/dehydratase" evidence="1">
    <location>
        <begin position="3"/>
        <end position="214"/>
    </location>
</feature>
<accession>A0ABW6ZD35</accession>
<keyword evidence="3" id="KW-1185">Reference proteome</keyword>
<evidence type="ECO:0000313" key="3">
    <source>
        <dbReference type="Proteomes" id="UP001604043"/>
    </source>
</evidence>